<feature type="region of interest" description="Disordered" evidence="1">
    <location>
        <begin position="16"/>
        <end position="40"/>
    </location>
</feature>
<evidence type="ECO:0000313" key="2">
    <source>
        <dbReference type="EMBL" id="EEZ99692.1"/>
    </source>
</evidence>
<gene>
    <name evidence="2" type="primary">GLEAN_02451</name>
    <name evidence="2" type="ORF">TcasGA2_TC002451</name>
</gene>
<dbReference type="AlphaFoldDB" id="D6WI45"/>
<name>D6WI45_TRICA</name>
<dbReference type="HOGENOM" id="CLU_2006843_0_0_1"/>
<evidence type="ECO:0000256" key="1">
    <source>
        <dbReference type="SAM" id="MobiDB-lite"/>
    </source>
</evidence>
<dbReference type="EMBL" id="KQ971334">
    <property type="protein sequence ID" value="EEZ99692.1"/>
    <property type="molecule type" value="Genomic_DNA"/>
</dbReference>
<protein>
    <submittedName>
        <fullName evidence="2">Uncharacterized protein</fullName>
    </submittedName>
</protein>
<sequence>MPLSVDGQEVVTVLDSASAARTGRPVQRGGAAKAGAGRGDGTLDGFALLQHLARAQKRLKLQLPRGKKREMDAAQATPPPPRHALFDAPMSPGAQSGATNDPTALIRPAHDRIVICRVGSAAPT</sequence>
<proteinExistence type="predicted"/>
<keyword evidence="3" id="KW-1185">Reference proteome</keyword>
<organism evidence="2 3">
    <name type="scientific">Tribolium castaneum</name>
    <name type="common">Red flour beetle</name>
    <dbReference type="NCBI Taxonomy" id="7070"/>
    <lineage>
        <taxon>Eukaryota</taxon>
        <taxon>Metazoa</taxon>
        <taxon>Ecdysozoa</taxon>
        <taxon>Arthropoda</taxon>
        <taxon>Hexapoda</taxon>
        <taxon>Insecta</taxon>
        <taxon>Pterygota</taxon>
        <taxon>Neoptera</taxon>
        <taxon>Endopterygota</taxon>
        <taxon>Coleoptera</taxon>
        <taxon>Polyphaga</taxon>
        <taxon>Cucujiformia</taxon>
        <taxon>Tenebrionidae</taxon>
        <taxon>Tenebrionidae incertae sedis</taxon>
        <taxon>Tribolium</taxon>
    </lineage>
</organism>
<reference evidence="2 3" key="1">
    <citation type="journal article" date="2008" name="Nature">
        <title>The genome of the model beetle and pest Tribolium castaneum.</title>
        <authorList>
            <consortium name="Tribolium Genome Sequencing Consortium"/>
            <person name="Richards S."/>
            <person name="Gibbs R.A."/>
            <person name="Weinstock G.M."/>
            <person name="Brown S.J."/>
            <person name="Denell R."/>
            <person name="Beeman R.W."/>
            <person name="Gibbs R."/>
            <person name="Beeman R.W."/>
            <person name="Brown S.J."/>
            <person name="Bucher G."/>
            <person name="Friedrich M."/>
            <person name="Grimmelikhuijzen C.J."/>
            <person name="Klingler M."/>
            <person name="Lorenzen M."/>
            <person name="Richards S."/>
            <person name="Roth S."/>
            <person name="Schroder R."/>
            <person name="Tautz D."/>
            <person name="Zdobnov E.M."/>
            <person name="Muzny D."/>
            <person name="Gibbs R.A."/>
            <person name="Weinstock G.M."/>
            <person name="Attaway T."/>
            <person name="Bell S."/>
            <person name="Buhay C.J."/>
            <person name="Chandrabose M.N."/>
            <person name="Chavez D."/>
            <person name="Clerk-Blankenburg K.P."/>
            <person name="Cree A."/>
            <person name="Dao M."/>
            <person name="Davis C."/>
            <person name="Chacko J."/>
            <person name="Dinh H."/>
            <person name="Dugan-Rocha S."/>
            <person name="Fowler G."/>
            <person name="Garner T.T."/>
            <person name="Garnes J."/>
            <person name="Gnirke A."/>
            <person name="Hawes A."/>
            <person name="Hernandez J."/>
            <person name="Hines S."/>
            <person name="Holder M."/>
            <person name="Hume J."/>
            <person name="Jhangiani S.N."/>
            <person name="Joshi V."/>
            <person name="Khan Z.M."/>
            <person name="Jackson L."/>
            <person name="Kovar C."/>
            <person name="Kowis A."/>
            <person name="Lee S."/>
            <person name="Lewis L.R."/>
            <person name="Margolis J."/>
            <person name="Morgan M."/>
            <person name="Nazareth L.V."/>
            <person name="Nguyen N."/>
            <person name="Okwuonu G."/>
            <person name="Parker D."/>
            <person name="Richards S."/>
            <person name="Ruiz S.J."/>
            <person name="Santibanez J."/>
            <person name="Savard J."/>
            <person name="Scherer S.E."/>
            <person name="Schneider B."/>
            <person name="Sodergren E."/>
            <person name="Tautz D."/>
            <person name="Vattahil S."/>
            <person name="Villasana D."/>
            <person name="White C.S."/>
            <person name="Wright R."/>
            <person name="Park Y."/>
            <person name="Beeman R.W."/>
            <person name="Lord J."/>
            <person name="Oppert B."/>
            <person name="Lorenzen M."/>
            <person name="Brown S."/>
            <person name="Wang L."/>
            <person name="Savard J."/>
            <person name="Tautz D."/>
            <person name="Richards S."/>
            <person name="Weinstock G."/>
            <person name="Gibbs R.A."/>
            <person name="Liu Y."/>
            <person name="Worley K."/>
            <person name="Weinstock G."/>
            <person name="Elsik C.G."/>
            <person name="Reese J.T."/>
            <person name="Elhaik E."/>
            <person name="Landan G."/>
            <person name="Graur D."/>
            <person name="Arensburger P."/>
            <person name="Atkinson P."/>
            <person name="Beeman R.W."/>
            <person name="Beidler J."/>
            <person name="Brown S.J."/>
            <person name="Demuth J.P."/>
            <person name="Drury D.W."/>
            <person name="Du Y.Z."/>
            <person name="Fujiwara H."/>
            <person name="Lorenzen M."/>
            <person name="Maselli V."/>
            <person name="Osanai M."/>
            <person name="Park Y."/>
            <person name="Robertson H.M."/>
            <person name="Tu Z."/>
            <person name="Wang J.J."/>
            <person name="Wang S."/>
            <person name="Richards S."/>
            <person name="Song H."/>
            <person name="Zhang L."/>
            <person name="Sodergren E."/>
            <person name="Werner D."/>
            <person name="Stanke M."/>
            <person name="Morgenstern B."/>
            <person name="Solovyev V."/>
            <person name="Kosarev P."/>
            <person name="Brown G."/>
            <person name="Chen H.C."/>
            <person name="Ermolaeva O."/>
            <person name="Hlavina W."/>
            <person name="Kapustin Y."/>
            <person name="Kiryutin B."/>
            <person name="Kitts P."/>
            <person name="Maglott D."/>
            <person name="Pruitt K."/>
            <person name="Sapojnikov V."/>
            <person name="Souvorov A."/>
            <person name="Mackey A.J."/>
            <person name="Waterhouse R.M."/>
            <person name="Wyder S."/>
            <person name="Zdobnov E.M."/>
            <person name="Zdobnov E.M."/>
            <person name="Wyder S."/>
            <person name="Kriventseva E.V."/>
            <person name="Kadowaki T."/>
            <person name="Bork P."/>
            <person name="Aranda M."/>
            <person name="Bao R."/>
            <person name="Beermann A."/>
            <person name="Berns N."/>
            <person name="Bolognesi R."/>
            <person name="Bonneton F."/>
            <person name="Bopp D."/>
            <person name="Brown S.J."/>
            <person name="Bucher G."/>
            <person name="Butts T."/>
            <person name="Chaumot A."/>
            <person name="Denell R.E."/>
            <person name="Ferrier D.E."/>
            <person name="Friedrich M."/>
            <person name="Gordon C.M."/>
            <person name="Jindra M."/>
            <person name="Klingler M."/>
            <person name="Lan Q."/>
            <person name="Lattorff H.M."/>
            <person name="Laudet V."/>
            <person name="von Levetsow C."/>
            <person name="Liu Z."/>
            <person name="Lutz R."/>
            <person name="Lynch J.A."/>
            <person name="da Fonseca R.N."/>
            <person name="Posnien N."/>
            <person name="Reuter R."/>
            <person name="Roth S."/>
            <person name="Savard J."/>
            <person name="Schinko J.B."/>
            <person name="Schmitt C."/>
            <person name="Schoppmeier M."/>
            <person name="Schroder R."/>
            <person name="Shippy T.D."/>
            <person name="Simonnet F."/>
            <person name="Marques-Souza H."/>
            <person name="Tautz D."/>
            <person name="Tomoyasu Y."/>
            <person name="Trauner J."/>
            <person name="Van der Zee M."/>
            <person name="Vervoort M."/>
            <person name="Wittkopp N."/>
            <person name="Wimmer E.A."/>
            <person name="Yang X."/>
            <person name="Jones A.K."/>
            <person name="Sattelle D.B."/>
            <person name="Ebert P.R."/>
            <person name="Nelson D."/>
            <person name="Scott J.G."/>
            <person name="Beeman R.W."/>
            <person name="Muthukrishnan S."/>
            <person name="Kramer K.J."/>
            <person name="Arakane Y."/>
            <person name="Beeman R.W."/>
            <person name="Zhu Q."/>
            <person name="Hogenkamp D."/>
            <person name="Dixit R."/>
            <person name="Oppert B."/>
            <person name="Jiang H."/>
            <person name="Zou Z."/>
            <person name="Marshall J."/>
            <person name="Elpidina E."/>
            <person name="Vinokurov K."/>
            <person name="Oppert C."/>
            <person name="Zou Z."/>
            <person name="Evans J."/>
            <person name="Lu Z."/>
            <person name="Zhao P."/>
            <person name="Sumathipala N."/>
            <person name="Altincicek B."/>
            <person name="Vilcinskas A."/>
            <person name="Williams M."/>
            <person name="Hultmark D."/>
            <person name="Hetru C."/>
            <person name="Jiang H."/>
            <person name="Grimmelikhuijzen C.J."/>
            <person name="Hauser F."/>
            <person name="Cazzamali G."/>
            <person name="Williamson M."/>
            <person name="Park Y."/>
            <person name="Li B."/>
            <person name="Tanaka Y."/>
            <person name="Predel R."/>
            <person name="Neupert S."/>
            <person name="Schachtner J."/>
            <person name="Verleyen P."/>
            <person name="Raible F."/>
            <person name="Bork P."/>
            <person name="Friedrich M."/>
            <person name="Walden K.K."/>
            <person name="Robertson H.M."/>
            <person name="Angeli S."/>
            <person name="Foret S."/>
            <person name="Bucher G."/>
            <person name="Schuetz S."/>
            <person name="Maleszka R."/>
            <person name="Wimmer E.A."/>
            <person name="Beeman R.W."/>
            <person name="Lorenzen M."/>
            <person name="Tomoyasu Y."/>
            <person name="Miller S.C."/>
            <person name="Grossmann D."/>
            <person name="Bucher G."/>
        </authorList>
    </citation>
    <scope>NUCLEOTIDE SEQUENCE [LARGE SCALE GENOMIC DNA]</scope>
    <source>
        <strain evidence="2 3">Georgia GA2</strain>
    </source>
</reference>
<feature type="region of interest" description="Disordered" evidence="1">
    <location>
        <begin position="61"/>
        <end position="105"/>
    </location>
</feature>
<accession>D6WI45</accession>
<feature type="compositionally biased region" description="Polar residues" evidence="1">
    <location>
        <begin position="93"/>
        <end position="102"/>
    </location>
</feature>
<reference evidence="2 3" key="2">
    <citation type="journal article" date="2010" name="Nucleic Acids Res.">
        <title>BeetleBase in 2010: revisions to provide comprehensive genomic information for Tribolium castaneum.</title>
        <authorList>
            <person name="Kim H.S."/>
            <person name="Murphy T."/>
            <person name="Xia J."/>
            <person name="Caragea D."/>
            <person name="Park Y."/>
            <person name="Beeman R.W."/>
            <person name="Lorenzen M.D."/>
            <person name="Butcher S."/>
            <person name="Manak J.R."/>
            <person name="Brown S.J."/>
        </authorList>
    </citation>
    <scope>GENOME REANNOTATION</scope>
    <source>
        <strain evidence="2 3">Georgia GA2</strain>
    </source>
</reference>
<evidence type="ECO:0000313" key="3">
    <source>
        <dbReference type="Proteomes" id="UP000007266"/>
    </source>
</evidence>
<dbReference type="Proteomes" id="UP000007266">
    <property type="component" value="Linkage group 3"/>
</dbReference>